<name>A0A915DAH5_9BILA</name>
<keyword evidence="1" id="KW-1185">Reference proteome</keyword>
<evidence type="ECO:0000313" key="2">
    <source>
        <dbReference type="WBParaSite" id="jg17820"/>
    </source>
</evidence>
<reference evidence="2" key="1">
    <citation type="submission" date="2022-11" db="UniProtKB">
        <authorList>
            <consortium name="WormBaseParasite"/>
        </authorList>
    </citation>
    <scope>IDENTIFICATION</scope>
</reference>
<sequence>MSSSPPPNNHTRIPVAVLTHDEALELVLDESPERVLSQWNVDDLSALLMQITRYKCDRSGIERFAEQFENTSVEELVNAIEVLRDLNTQATANRYCYDQAIADQKHSSPGTPKNDLKDWLSVALQINKTKKINDESSVLLPKLLSELPSTSQPISQAEATFQNSNDAVEHPDYSKVYHLLNSILTSRSVNKAKSYEAAVVLKIFDEMEKDVDIQAFDPMDFKFNINLDRDNLGKNASNILSLPDNFLDLYTHLMSPRKQ</sequence>
<accession>A0A915DAH5</accession>
<dbReference type="WBParaSite" id="jg17820">
    <property type="protein sequence ID" value="jg17820"/>
    <property type="gene ID" value="jg17820"/>
</dbReference>
<dbReference type="AlphaFoldDB" id="A0A915DAH5"/>
<organism evidence="1 2">
    <name type="scientific">Ditylenchus dipsaci</name>
    <dbReference type="NCBI Taxonomy" id="166011"/>
    <lineage>
        <taxon>Eukaryota</taxon>
        <taxon>Metazoa</taxon>
        <taxon>Ecdysozoa</taxon>
        <taxon>Nematoda</taxon>
        <taxon>Chromadorea</taxon>
        <taxon>Rhabditida</taxon>
        <taxon>Tylenchina</taxon>
        <taxon>Tylenchomorpha</taxon>
        <taxon>Sphaerularioidea</taxon>
        <taxon>Anguinidae</taxon>
        <taxon>Anguininae</taxon>
        <taxon>Ditylenchus</taxon>
    </lineage>
</organism>
<dbReference type="Proteomes" id="UP000887574">
    <property type="component" value="Unplaced"/>
</dbReference>
<evidence type="ECO:0000313" key="1">
    <source>
        <dbReference type="Proteomes" id="UP000887574"/>
    </source>
</evidence>
<proteinExistence type="predicted"/>
<protein>
    <submittedName>
        <fullName evidence="2">Uncharacterized protein</fullName>
    </submittedName>
</protein>